<dbReference type="GO" id="GO:0034511">
    <property type="term" value="F:U3 snoRNA binding"/>
    <property type="evidence" value="ECO:0007669"/>
    <property type="project" value="InterPro"/>
</dbReference>
<comment type="caution">
    <text evidence="7">The sequence shown here is derived from an EMBL/GenBank/DDBJ whole genome shotgun (WGS) entry which is preliminary data.</text>
</comment>
<evidence type="ECO:0000256" key="6">
    <source>
        <dbReference type="SAM" id="MobiDB-lite"/>
    </source>
</evidence>
<dbReference type="GO" id="GO:0032040">
    <property type="term" value="C:small-subunit processome"/>
    <property type="evidence" value="ECO:0007669"/>
    <property type="project" value="TreeGrafter"/>
</dbReference>
<feature type="repeat" description="WD" evidence="5">
    <location>
        <begin position="238"/>
        <end position="279"/>
    </location>
</feature>
<feature type="repeat" description="WD" evidence="5">
    <location>
        <begin position="280"/>
        <end position="321"/>
    </location>
</feature>
<dbReference type="InterPro" id="IPR001680">
    <property type="entry name" value="WD40_rpt"/>
</dbReference>
<dbReference type="InterPro" id="IPR039241">
    <property type="entry name" value="Rrp9-like"/>
</dbReference>
<dbReference type="PRINTS" id="PR00320">
    <property type="entry name" value="GPROTEINBRPT"/>
</dbReference>
<evidence type="ECO:0000313" key="8">
    <source>
        <dbReference type="Proteomes" id="UP000226192"/>
    </source>
</evidence>
<evidence type="ECO:0000256" key="2">
    <source>
        <dbReference type="ARBA" id="ARBA00022574"/>
    </source>
</evidence>
<dbReference type="SUPFAM" id="SSF50978">
    <property type="entry name" value="WD40 repeat-like"/>
    <property type="match status" value="1"/>
</dbReference>
<gene>
    <name evidence="7" type="ORF">CDD81_1619</name>
</gene>
<name>A0A2C5XFA3_9HYPO</name>
<evidence type="ECO:0000256" key="5">
    <source>
        <dbReference type="PROSITE-ProRule" id="PRU00221"/>
    </source>
</evidence>
<feature type="compositionally biased region" description="Acidic residues" evidence="6">
    <location>
        <begin position="581"/>
        <end position="591"/>
    </location>
</feature>
<dbReference type="InterPro" id="IPR036322">
    <property type="entry name" value="WD40_repeat_dom_sf"/>
</dbReference>
<organism evidence="7 8">
    <name type="scientific">Ophiocordyceps australis</name>
    <dbReference type="NCBI Taxonomy" id="1399860"/>
    <lineage>
        <taxon>Eukaryota</taxon>
        <taxon>Fungi</taxon>
        <taxon>Dikarya</taxon>
        <taxon>Ascomycota</taxon>
        <taxon>Pezizomycotina</taxon>
        <taxon>Sordariomycetes</taxon>
        <taxon>Hypocreomycetidae</taxon>
        <taxon>Hypocreales</taxon>
        <taxon>Ophiocordycipitaceae</taxon>
        <taxon>Ophiocordyceps</taxon>
    </lineage>
</organism>
<dbReference type="SMART" id="SM00320">
    <property type="entry name" value="WD40"/>
    <property type="match status" value="6"/>
</dbReference>
<comment type="subcellular location">
    <subcellularLocation>
        <location evidence="1">Nucleus</location>
    </subcellularLocation>
</comment>
<accession>A0A2C5XFA3</accession>
<feature type="region of interest" description="Disordered" evidence="6">
    <location>
        <begin position="198"/>
        <end position="221"/>
    </location>
</feature>
<dbReference type="AlphaFoldDB" id="A0A2C5XFA3"/>
<keyword evidence="3" id="KW-0677">Repeat</keyword>
<feature type="compositionally biased region" description="Low complexity" evidence="6">
    <location>
        <begin position="29"/>
        <end position="43"/>
    </location>
</feature>
<feature type="region of interest" description="Disordered" evidence="6">
    <location>
        <begin position="1"/>
        <end position="97"/>
    </location>
</feature>
<feature type="compositionally biased region" description="Basic residues" evidence="6">
    <location>
        <begin position="11"/>
        <end position="28"/>
    </location>
</feature>
<dbReference type="InterPro" id="IPR015943">
    <property type="entry name" value="WD40/YVTN_repeat-like_dom_sf"/>
</dbReference>
<feature type="compositionally biased region" description="Acidic residues" evidence="6">
    <location>
        <begin position="60"/>
        <end position="73"/>
    </location>
</feature>
<keyword evidence="4" id="KW-0539">Nucleus</keyword>
<evidence type="ECO:0000256" key="4">
    <source>
        <dbReference type="ARBA" id="ARBA00023242"/>
    </source>
</evidence>
<feature type="region of interest" description="Disordered" evidence="6">
    <location>
        <begin position="576"/>
        <end position="597"/>
    </location>
</feature>
<reference evidence="7 8" key="1">
    <citation type="submission" date="2017-06" db="EMBL/GenBank/DDBJ databases">
        <title>Ant-infecting Ophiocordyceps genomes reveal a high diversity of potential behavioral manipulation genes and a possible major role for enterotoxins.</title>
        <authorList>
            <person name="De Bekker C."/>
            <person name="Evans H.C."/>
            <person name="Brachmann A."/>
            <person name="Hughes D.P."/>
        </authorList>
    </citation>
    <scope>NUCLEOTIDE SEQUENCE [LARGE SCALE GENOMIC DNA]</scope>
    <source>
        <strain evidence="7 8">Map64</strain>
    </source>
</reference>
<keyword evidence="2 5" id="KW-0853">WD repeat</keyword>
<evidence type="ECO:0000256" key="1">
    <source>
        <dbReference type="ARBA" id="ARBA00004123"/>
    </source>
</evidence>
<dbReference type="PANTHER" id="PTHR19865">
    <property type="entry name" value="U3 SMALL NUCLEOLAR RNA INTERACTING PROTEIN 2"/>
    <property type="match status" value="1"/>
</dbReference>
<protein>
    <submittedName>
        <fullName evidence="7">Uncharacterized protein</fullName>
    </submittedName>
</protein>
<feature type="compositionally biased region" description="Acidic residues" evidence="6">
    <location>
        <begin position="85"/>
        <end position="95"/>
    </location>
</feature>
<dbReference type="InterPro" id="IPR020472">
    <property type="entry name" value="WD40_PAC1"/>
</dbReference>
<feature type="region of interest" description="Disordered" evidence="6">
    <location>
        <begin position="425"/>
        <end position="445"/>
    </location>
</feature>
<evidence type="ECO:0000256" key="3">
    <source>
        <dbReference type="ARBA" id="ARBA00022737"/>
    </source>
</evidence>
<sequence>MPSFFTVPGSVKKRKRSTVPQAPKKRVAAAKPPAKSKPGSKTPTTKKRVARPESASGSNDESDDDDDDDDDESFSSASQGSEAANADDSEDEGETAAEKRLRLAERYLENVKEHVQDFGFDAAEIDRDLIAERLQEDVAETKGRVYRQLASQLDLSSASQTFFRTNTNAITSIAVCAPYFYTATKDLYLHKWRTQDLPSEQSKVSRRKPKKPPAPPKTRPEMKLWLKGHTGKTKDKNYQRHVGQILAVAASPDGKYVVTGGEDRKLIVYDAASLKPIKVLNHHRDAITGLAFRRGTNQLYSSSKDRTVKVWSLDELAYVETLFGHQDHVVDIDALAQERCVSVGARDRTARLWKVAEETQLVFRGGAIDKKRRSGVDPRVPLQEGSIDRIAMIDDELFVTGSDNGAITLWSTQKKKPVYIEPFAHGLDPPPSPTEASAEKNPGPEVVPAPIPRWITALKTIPYTDLILSGSWDGHVRLWKLTEDKKKIEAVGILGKTQIPTSGDSEKGQQQSRRAIPGVVNDIAIFERGDRGTDGLCVIAAISTEHRLGRWKVCKGVRNGGVVFEIPRSKKALLNGAAESIDGDEDGDEDEDGHKTD</sequence>
<feature type="repeat" description="WD" evidence="5">
    <location>
        <begin position="322"/>
        <end position="363"/>
    </location>
</feature>
<dbReference type="Gene3D" id="2.130.10.10">
    <property type="entry name" value="YVTN repeat-like/Quinoprotein amine dehydrogenase"/>
    <property type="match status" value="1"/>
</dbReference>
<evidence type="ECO:0000313" key="7">
    <source>
        <dbReference type="EMBL" id="PHH60488.1"/>
    </source>
</evidence>
<dbReference type="STRING" id="1399860.A0A2C5XFA3"/>
<dbReference type="Pfam" id="PF00400">
    <property type="entry name" value="WD40"/>
    <property type="match status" value="4"/>
</dbReference>
<dbReference type="PROSITE" id="PS50294">
    <property type="entry name" value="WD_REPEATS_REGION"/>
    <property type="match status" value="2"/>
</dbReference>
<feature type="repeat" description="WD" evidence="5">
    <location>
        <begin position="455"/>
        <end position="489"/>
    </location>
</feature>
<proteinExistence type="predicted"/>
<dbReference type="PROSITE" id="PS50082">
    <property type="entry name" value="WD_REPEATS_2"/>
    <property type="match status" value="4"/>
</dbReference>
<dbReference type="EMBL" id="NJET01000144">
    <property type="protein sequence ID" value="PHH60488.1"/>
    <property type="molecule type" value="Genomic_DNA"/>
</dbReference>
<dbReference type="OrthoDB" id="189968at2759"/>
<keyword evidence="8" id="KW-1185">Reference proteome</keyword>
<dbReference type="PANTHER" id="PTHR19865:SF0">
    <property type="entry name" value="U3 SMALL NUCLEOLAR RNA-INTERACTING PROTEIN 2"/>
    <property type="match status" value="1"/>
</dbReference>
<dbReference type="Proteomes" id="UP000226192">
    <property type="component" value="Unassembled WGS sequence"/>
</dbReference>